<dbReference type="EMBL" id="AGNK02001544">
    <property type="status" value="NOT_ANNOTATED_CDS"/>
    <property type="molecule type" value="Genomic_DNA"/>
</dbReference>
<accession>K3ZGF6</accession>
<proteinExistence type="predicted"/>
<dbReference type="InParanoid" id="K3ZGF6"/>
<reference evidence="2" key="1">
    <citation type="journal article" date="2012" name="Nat. Biotechnol.">
        <title>Reference genome sequence of the model plant Setaria.</title>
        <authorList>
            <person name="Bennetzen J.L."/>
            <person name="Schmutz J."/>
            <person name="Wang H."/>
            <person name="Percifield R."/>
            <person name="Hawkins J."/>
            <person name="Pontaroli A.C."/>
            <person name="Estep M."/>
            <person name="Feng L."/>
            <person name="Vaughn J.N."/>
            <person name="Grimwood J."/>
            <person name="Jenkins J."/>
            <person name="Barry K."/>
            <person name="Lindquist E."/>
            <person name="Hellsten U."/>
            <person name="Deshpande S."/>
            <person name="Wang X."/>
            <person name="Wu X."/>
            <person name="Mitros T."/>
            <person name="Triplett J."/>
            <person name="Yang X."/>
            <person name="Ye C.Y."/>
            <person name="Mauro-Herrera M."/>
            <person name="Wang L."/>
            <person name="Li P."/>
            <person name="Sharma M."/>
            <person name="Sharma R."/>
            <person name="Ronald P.C."/>
            <person name="Panaud O."/>
            <person name="Kellogg E.A."/>
            <person name="Brutnell T.P."/>
            <person name="Doust A.N."/>
            <person name="Tuskan G.A."/>
            <person name="Rokhsar D."/>
            <person name="Devos K.M."/>
        </authorList>
    </citation>
    <scope>NUCLEOTIDE SEQUENCE [LARGE SCALE GENOMIC DNA]</scope>
    <source>
        <strain evidence="2">cv. Yugu1</strain>
    </source>
</reference>
<dbReference type="EnsemblPlants" id="KQL14251">
    <property type="protein sequence ID" value="KQL14251"/>
    <property type="gene ID" value="SETIT_025658mg"/>
</dbReference>
<dbReference type="HOGENOM" id="CLU_3377922_0_0_1"/>
<dbReference type="Gramene" id="KQL14251">
    <property type="protein sequence ID" value="KQL14251"/>
    <property type="gene ID" value="SETIT_025658mg"/>
</dbReference>
<protein>
    <submittedName>
        <fullName evidence="1">Uncharacterized protein</fullName>
    </submittedName>
</protein>
<dbReference type="Proteomes" id="UP000004995">
    <property type="component" value="Unassembled WGS sequence"/>
</dbReference>
<organism evidence="1 2">
    <name type="scientific">Setaria italica</name>
    <name type="common">Foxtail millet</name>
    <name type="synonym">Panicum italicum</name>
    <dbReference type="NCBI Taxonomy" id="4555"/>
    <lineage>
        <taxon>Eukaryota</taxon>
        <taxon>Viridiplantae</taxon>
        <taxon>Streptophyta</taxon>
        <taxon>Embryophyta</taxon>
        <taxon>Tracheophyta</taxon>
        <taxon>Spermatophyta</taxon>
        <taxon>Magnoliopsida</taxon>
        <taxon>Liliopsida</taxon>
        <taxon>Poales</taxon>
        <taxon>Poaceae</taxon>
        <taxon>PACMAD clade</taxon>
        <taxon>Panicoideae</taxon>
        <taxon>Panicodae</taxon>
        <taxon>Paniceae</taxon>
        <taxon>Cenchrinae</taxon>
        <taxon>Setaria</taxon>
    </lineage>
</organism>
<dbReference type="AlphaFoldDB" id="K3ZGF6"/>
<reference evidence="1" key="2">
    <citation type="submission" date="2018-08" db="UniProtKB">
        <authorList>
            <consortium name="EnsemblPlants"/>
        </authorList>
    </citation>
    <scope>IDENTIFICATION</scope>
    <source>
        <strain evidence="1">Yugu1</strain>
    </source>
</reference>
<keyword evidence="2" id="KW-1185">Reference proteome</keyword>
<name>K3ZGF6_SETIT</name>
<sequence length="34" mass="4046">MPACIDLRFPLLKFESLQLIHGTVYMSNDYRIFL</sequence>
<evidence type="ECO:0000313" key="1">
    <source>
        <dbReference type="EnsemblPlants" id="KQL14251"/>
    </source>
</evidence>
<evidence type="ECO:0000313" key="2">
    <source>
        <dbReference type="Proteomes" id="UP000004995"/>
    </source>
</evidence>